<dbReference type="InterPro" id="IPR003593">
    <property type="entry name" value="AAA+_ATPase"/>
</dbReference>
<evidence type="ECO:0000256" key="2">
    <source>
        <dbReference type="ARBA" id="ARBA00022840"/>
    </source>
</evidence>
<keyword evidence="2 4" id="KW-0067">ATP-binding</keyword>
<dbReference type="Pfam" id="PF00005">
    <property type="entry name" value="ABC_tran"/>
    <property type="match status" value="1"/>
</dbReference>
<dbReference type="PANTHER" id="PTHR43514">
    <property type="entry name" value="ABC TRANSPORTER I FAMILY MEMBER 10"/>
    <property type="match status" value="1"/>
</dbReference>
<dbReference type="Proteomes" id="UP000094291">
    <property type="component" value="Unassembled WGS sequence"/>
</dbReference>
<dbReference type="SMART" id="SM00382">
    <property type="entry name" value="AAA"/>
    <property type="match status" value="1"/>
</dbReference>
<dbReference type="SUPFAM" id="SSF52540">
    <property type="entry name" value="P-loop containing nucleoside triphosphate hydrolases"/>
    <property type="match status" value="1"/>
</dbReference>
<evidence type="ECO:0000256" key="1">
    <source>
        <dbReference type="ARBA" id="ARBA00022741"/>
    </source>
</evidence>
<organism evidence="4 5">
    <name type="scientific">Terasakiispira papahanaumokuakeensis</name>
    <dbReference type="NCBI Taxonomy" id="197479"/>
    <lineage>
        <taxon>Bacteria</taxon>
        <taxon>Pseudomonadati</taxon>
        <taxon>Pseudomonadota</taxon>
        <taxon>Gammaproteobacteria</taxon>
        <taxon>Oceanospirillales</taxon>
        <taxon>Terasakiispira</taxon>
    </lineage>
</organism>
<dbReference type="GO" id="GO:0140359">
    <property type="term" value="F:ABC-type transporter activity"/>
    <property type="evidence" value="ECO:0007669"/>
    <property type="project" value="InterPro"/>
</dbReference>
<dbReference type="EMBL" id="MDTQ01000001">
    <property type="protein sequence ID" value="ODC03584.1"/>
    <property type="molecule type" value="Genomic_DNA"/>
</dbReference>
<gene>
    <name evidence="4" type="ORF">BFW38_08520</name>
</gene>
<dbReference type="PROSITE" id="PS50893">
    <property type="entry name" value="ABC_TRANSPORTER_2"/>
    <property type="match status" value="1"/>
</dbReference>
<dbReference type="GO" id="GO:0016887">
    <property type="term" value="F:ATP hydrolysis activity"/>
    <property type="evidence" value="ECO:0007669"/>
    <property type="project" value="InterPro"/>
</dbReference>
<dbReference type="Gene3D" id="3.40.50.300">
    <property type="entry name" value="P-loop containing nucleotide triphosphate hydrolases"/>
    <property type="match status" value="1"/>
</dbReference>
<comment type="caution">
    <text evidence="4">The sequence shown here is derived from an EMBL/GenBank/DDBJ whole genome shotgun (WGS) entry which is preliminary data.</text>
</comment>
<sequence>MTLHVDIQYAVGHLSLSAQIQIEQPGITALFGPSGSGKTTVMNAIAGLIRPSKGDIQLQGRDLFNHRRHLHLPAHQRRIGYVFQEARLFPHLSVKKNLYYGHHRSLAPLAQAQCQQVIALLGLEHLMERPPRHLSGGEKQRVALGRALLSNPDILLLDEPLSALDPSRKHDILPYLERIRDEHQIPMLYVSHALEEVTRLANHIVLMADGQTHAQGTVEALQDHPTLAPLKHQLDIGTLFSGTVQHYDPVTDLTCVETKGLQWHINGNYGPTGQAVRLEVPLQYATLSTEPLGNTSTLNHLSGHIRQLDSCSITLQISENLPPINVPLPHYQQTLMALTKNQRIFVSIPAIKVLSRMSRI</sequence>
<dbReference type="GO" id="GO:0005524">
    <property type="term" value="F:ATP binding"/>
    <property type="evidence" value="ECO:0007669"/>
    <property type="project" value="UniProtKB-KW"/>
</dbReference>
<dbReference type="PANTHER" id="PTHR43514:SF4">
    <property type="entry name" value="ABC TRANSPORTER I FAMILY MEMBER 10"/>
    <property type="match status" value="1"/>
</dbReference>
<feature type="domain" description="ABC transporter" evidence="3">
    <location>
        <begin position="2"/>
        <end position="234"/>
    </location>
</feature>
<dbReference type="PROSITE" id="PS00211">
    <property type="entry name" value="ABC_TRANSPORTER_1"/>
    <property type="match status" value="1"/>
</dbReference>
<dbReference type="InterPro" id="IPR003439">
    <property type="entry name" value="ABC_transporter-like_ATP-bd"/>
</dbReference>
<dbReference type="InterPro" id="IPR050334">
    <property type="entry name" value="Molybdenum_import_ModC"/>
</dbReference>
<dbReference type="STRING" id="197479.BFW38_08520"/>
<dbReference type="NCBIfam" id="TIGR02142">
    <property type="entry name" value="modC_ABC"/>
    <property type="match status" value="1"/>
</dbReference>
<proteinExistence type="predicted"/>
<keyword evidence="1" id="KW-0547">Nucleotide-binding</keyword>
<evidence type="ECO:0000259" key="3">
    <source>
        <dbReference type="PROSITE" id="PS50893"/>
    </source>
</evidence>
<dbReference type="GO" id="GO:0015098">
    <property type="term" value="F:molybdate ion transmembrane transporter activity"/>
    <property type="evidence" value="ECO:0007669"/>
    <property type="project" value="InterPro"/>
</dbReference>
<dbReference type="OrthoDB" id="9802264at2"/>
<dbReference type="AlphaFoldDB" id="A0A1E2V9C7"/>
<dbReference type="RefSeq" id="WP_068998000.1">
    <property type="nucleotide sequence ID" value="NZ_MDTQ01000001.1"/>
</dbReference>
<dbReference type="InterPro" id="IPR011868">
    <property type="entry name" value="ModC_ABC_ATP-bd"/>
</dbReference>
<dbReference type="GO" id="GO:0016020">
    <property type="term" value="C:membrane"/>
    <property type="evidence" value="ECO:0007669"/>
    <property type="project" value="InterPro"/>
</dbReference>
<dbReference type="InterPro" id="IPR027417">
    <property type="entry name" value="P-loop_NTPase"/>
</dbReference>
<evidence type="ECO:0000313" key="4">
    <source>
        <dbReference type="EMBL" id="ODC03584.1"/>
    </source>
</evidence>
<dbReference type="InterPro" id="IPR017871">
    <property type="entry name" value="ABC_transporter-like_CS"/>
</dbReference>
<keyword evidence="5" id="KW-1185">Reference proteome</keyword>
<name>A0A1E2V9C7_9GAMM</name>
<accession>A0A1E2V9C7</accession>
<evidence type="ECO:0000313" key="5">
    <source>
        <dbReference type="Proteomes" id="UP000094291"/>
    </source>
</evidence>
<reference evidence="4 5" key="1">
    <citation type="submission" date="2016-08" db="EMBL/GenBank/DDBJ databases">
        <authorList>
            <person name="Seilhamer J.J."/>
        </authorList>
    </citation>
    <scope>NUCLEOTIDE SEQUENCE [LARGE SCALE GENOMIC DNA]</scope>
    <source>
        <strain evidence="4 5">PH27A</strain>
    </source>
</reference>
<protein>
    <submittedName>
        <fullName evidence="4">Molybdenum ABC transporter ATP-binding protein</fullName>
    </submittedName>
</protein>